<dbReference type="CDD" id="cd11236">
    <property type="entry name" value="Sema_plexin_like"/>
    <property type="match status" value="1"/>
</dbReference>
<evidence type="ECO:0000256" key="1">
    <source>
        <dbReference type="ARBA" id="ARBA00004251"/>
    </source>
</evidence>
<evidence type="ECO:0000256" key="27">
    <source>
        <dbReference type="SAM" id="MobiDB-lite"/>
    </source>
</evidence>
<feature type="transmembrane region" description="Helical" evidence="28">
    <location>
        <begin position="2707"/>
        <end position="2731"/>
    </location>
</feature>
<feature type="domain" description="Sema" evidence="30">
    <location>
        <begin position="77"/>
        <end position="560"/>
    </location>
</feature>
<dbReference type="SUPFAM" id="SSF48350">
    <property type="entry name" value="GTPase activation domain, GAP"/>
    <property type="match status" value="1"/>
</dbReference>
<dbReference type="GO" id="GO:0002116">
    <property type="term" value="C:semaphorin receptor complex"/>
    <property type="evidence" value="ECO:0007669"/>
    <property type="project" value="TreeGrafter"/>
</dbReference>
<feature type="binding site" evidence="22">
    <location>
        <position position="2623"/>
    </location>
    <ligand>
        <name>L-glutamate</name>
        <dbReference type="ChEBI" id="CHEBI:29985"/>
    </ligand>
</feature>
<evidence type="ECO:0000256" key="10">
    <source>
        <dbReference type="ARBA" id="ARBA00022902"/>
    </source>
</evidence>
<evidence type="ECO:0000256" key="5">
    <source>
        <dbReference type="ARBA" id="ARBA00022473"/>
    </source>
</evidence>
<dbReference type="Gene3D" id="2.60.40.10">
    <property type="entry name" value="Immunoglobulins"/>
    <property type="match status" value="5"/>
</dbReference>
<dbReference type="GO" id="GO:0045211">
    <property type="term" value="C:postsynaptic membrane"/>
    <property type="evidence" value="ECO:0007669"/>
    <property type="project" value="UniProtKB-SubCell"/>
</dbReference>
<evidence type="ECO:0000256" key="18">
    <source>
        <dbReference type="ARBA" id="ARBA00023257"/>
    </source>
</evidence>
<dbReference type="GO" id="GO:0007399">
    <property type="term" value="P:nervous system development"/>
    <property type="evidence" value="ECO:0007669"/>
    <property type="project" value="UniProtKB-KW"/>
</dbReference>
<dbReference type="Gene3D" id="1.10.506.10">
    <property type="entry name" value="GTPase Activation - p120gap, domain 1"/>
    <property type="match status" value="2"/>
</dbReference>
<dbReference type="Proteomes" id="UP000515146">
    <property type="component" value="Unplaced"/>
</dbReference>
<dbReference type="InterPro" id="IPR008936">
    <property type="entry name" value="Rho_GTPase_activation_prot"/>
</dbReference>
<dbReference type="Pfam" id="PF10613">
    <property type="entry name" value="Lig_chan-Glu_bd"/>
    <property type="match status" value="1"/>
</dbReference>
<evidence type="ECO:0000256" key="7">
    <source>
        <dbReference type="ARBA" id="ARBA00022692"/>
    </source>
</evidence>
<evidence type="ECO:0000256" key="21">
    <source>
        <dbReference type="ARBA" id="ARBA00034104"/>
    </source>
</evidence>
<evidence type="ECO:0000256" key="25">
    <source>
        <dbReference type="PROSITE-ProRule" id="PRU00352"/>
    </source>
</evidence>
<dbReference type="InterPro" id="IPR001627">
    <property type="entry name" value="Semap_dom"/>
</dbReference>
<dbReference type="InterPro" id="IPR002165">
    <property type="entry name" value="Plexin_repeat"/>
</dbReference>
<feature type="binding site" evidence="22">
    <location>
        <position position="2407"/>
    </location>
    <ligand>
        <name>L-glutamate</name>
        <dbReference type="ChEBI" id="CHEBI:29985"/>
    </ligand>
</feature>
<keyword evidence="12" id="KW-0770">Synapse</keyword>
<keyword evidence="15 24" id="KW-1015">Disulfide bond</keyword>
<feature type="transmembrane region" description="Helical" evidence="28">
    <location>
        <begin position="2446"/>
        <end position="2465"/>
    </location>
</feature>
<evidence type="ECO:0000256" key="8">
    <source>
        <dbReference type="ARBA" id="ARBA00022729"/>
    </source>
</evidence>
<dbReference type="InterPro" id="IPR014756">
    <property type="entry name" value="Ig_E-set"/>
</dbReference>
<dbReference type="SUPFAM" id="SSF81296">
    <property type="entry name" value="E set domains"/>
    <property type="match status" value="3"/>
</dbReference>
<dbReference type="RefSeq" id="XP_027195233.1">
    <property type="nucleotide sequence ID" value="XM_027339432.1"/>
</dbReference>
<evidence type="ECO:0000256" key="12">
    <source>
        <dbReference type="ARBA" id="ARBA00023018"/>
    </source>
</evidence>
<dbReference type="PROSITE" id="PS51004">
    <property type="entry name" value="SEMA"/>
    <property type="match status" value="1"/>
</dbReference>
<dbReference type="Pfam" id="PF01437">
    <property type="entry name" value="PSI"/>
    <property type="match status" value="1"/>
</dbReference>
<dbReference type="FunFam" id="2.60.40.10:FF:001407">
    <property type="entry name" value="Plexin A, isoform B"/>
    <property type="match status" value="1"/>
</dbReference>
<dbReference type="InterPro" id="IPR031148">
    <property type="entry name" value="Plexin"/>
</dbReference>
<dbReference type="SUPFAM" id="SSF101912">
    <property type="entry name" value="Sema domain"/>
    <property type="match status" value="1"/>
</dbReference>
<feature type="binding site" evidence="22">
    <location>
        <position position="2574"/>
    </location>
    <ligand>
        <name>L-glutamate</name>
        <dbReference type="ChEBI" id="CHEBI:29985"/>
    </ligand>
</feature>
<evidence type="ECO:0000256" key="9">
    <source>
        <dbReference type="ARBA" id="ARBA00022737"/>
    </source>
</evidence>
<evidence type="ECO:0000256" key="6">
    <source>
        <dbReference type="ARBA" id="ARBA00022475"/>
    </source>
</evidence>
<dbReference type="FunFam" id="1.10.287.70:FF:000010">
    <property type="entry name" value="Putative glutamate receptor ionotropic kainate 1"/>
    <property type="match status" value="1"/>
</dbReference>
<dbReference type="FunFam" id="3.40.190.10:FF:000061">
    <property type="entry name" value="Glutamate receptor, ionotropic kainate"/>
    <property type="match status" value="1"/>
</dbReference>
<keyword evidence="31" id="KW-1185">Reference proteome</keyword>
<dbReference type="SMART" id="SM00079">
    <property type="entry name" value="PBPe"/>
    <property type="match status" value="1"/>
</dbReference>
<organism evidence="31 32">
    <name type="scientific">Dermatophagoides pteronyssinus</name>
    <name type="common">European house dust mite</name>
    <dbReference type="NCBI Taxonomy" id="6956"/>
    <lineage>
        <taxon>Eukaryota</taxon>
        <taxon>Metazoa</taxon>
        <taxon>Ecdysozoa</taxon>
        <taxon>Arthropoda</taxon>
        <taxon>Chelicerata</taxon>
        <taxon>Arachnida</taxon>
        <taxon>Acari</taxon>
        <taxon>Acariformes</taxon>
        <taxon>Sarcoptiformes</taxon>
        <taxon>Astigmata</taxon>
        <taxon>Psoroptidia</taxon>
        <taxon>Analgoidea</taxon>
        <taxon>Pyroglyphidae</taxon>
        <taxon>Dermatophagoidinae</taxon>
        <taxon>Dermatophagoides</taxon>
    </lineage>
</organism>
<evidence type="ECO:0000256" key="24">
    <source>
        <dbReference type="PIRSR" id="PIRSR601508-3"/>
    </source>
</evidence>
<dbReference type="Pfam" id="PF24479">
    <property type="entry name" value="PSI_PlexinA-B"/>
    <property type="match status" value="1"/>
</dbReference>
<dbReference type="Gene3D" id="3.40.50.2300">
    <property type="match status" value="1"/>
</dbReference>
<keyword evidence="20" id="KW-0407">Ion channel</keyword>
<evidence type="ECO:0000256" key="13">
    <source>
        <dbReference type="ARBA" id="ARBA00023065"/>
    </source>
</evidence>
<dbReference type="Pfam" id="PF01833">
    <property type="entry name" value="TIG"/>
    <property type="match status" value="2"/>
</dbReference>
<dbReference type="SUPFAM" id="SSF103575">
    <property type="entry name" value="Plexin repeat"/>
    <property type="match status" value="1"/>
</dbReference>
<keyword evidence="17" id="KW-0325">Glycoprotein</keyword>
<evidence type="ECO:0000256" key="3">
    <source>
        <dbReference type="ARBA" id="ARBA00010297"/>
    </source>
</evidence>
<dbReference type="InterPro" id="IPR001508">
    <property type="entry name" value="Iono_Glu_rcpt_met"/>
</dbReference>
<evidence type="ECO:0000256" key="16">
    <source>
        <dbReference type="ARBA" id="ARBA00023170"/>
    </source>
</evidence>
<keyword evidence="16" id="KW-0675">Receptor</keyword>
<accession>A0A6P6XR13</accession>
<keyword evidence="5" id="KW-0217">Developmental protein</keyword>
<dbReference type="GO" id="GO:0015276">
    <property type="term" value="F:ligand-gated monoatomic ion channel activity"/>
    <property type="evidence" value="ECO:0007669"/>
    <property type="project" value="InterPro"/>
</dbReference>
<keyword evidence="8 29" id="KW-0732">Signal</keyword>
<evidence type="ECO:0000256" key="22">
    <source>
        <dbReference type="PIRSR" id="PIRSR601508-1"/>
    </source>
</evidence>
<dbReference type="SMART" id="SM00423">
    <property type="entry name" value="PSI"/>
    <property type="match status" value="3"/>
</dbReference>
<feature type="coiled-coil region" evidence="26">
    <location>
        <begin position="1422"/>
        <end position="1457"/>
    </location>
</feature>
<keyword evidence="7 28" id="KW-0812">Transmembrane</keyword>
<dbReference type="InterPro" id="IPR013783">
    <property type="entry name" value="Ig-like_fold"/>
</dbReference>
<dbReference type="KEGG" id="dpte:113789843"/>
<dbReference type="InterPro" id="IPR016201">
    <property type="entry name" value="PSI"/>
</dbReference>
<dbReference type="OrthoDB" id="125363at2759"/>
<name>A0A6P6XR13_DERPT</name>
<dbReference type="SMART" id="SM00918">
    <property type="entry name" value="Lig_chan-Glu_bd"/>
    <property type="match status" value="1"/>
</dbReference>
<evidence type="ECO:0000256" key="4">
    <source>
        <dbReference type="ARBA" id="ARBA00022448"/>
    </source>
</evidence>
<feature type="transmembrane region" description="Helical" evidence="28">
    <location>
        <begin position="2522"/>
        <end position="2545"/>
    </location>
</feature>
<evidence type="ECO:0000256" key="26">
    <source>
        <dbReference type="SAM" id="Coils"/>
    </source>
</evidence>
<dbReference type="Gene3D" id="1.10.287.70">
    <property type="match status" value="1"/>
</dbReference>
<comment type="similarity">
    <text evidence="2">Belongs to the glutamate-gated ion channel (TC 1.A.10.1) family.</text>
</comment>
<evidence type="ECO:0000313" key="32">
    <source>
        <dbReference type="RefSeq" id="XP_027195233.1"/>
    </source>
</evidence>
<comment type="subcellular location">
    <subcellularLocation>
        <location evidence="1">Cell membrane</location>
        <topology evidence="1">Single-pass type I membrane protein</topology>
    </subcellularLocation>
    <subcellularLocation>
        <location evidence="21">Postsynaptic cell membrane</location>
        <topology evidence="21">Multi-pass membrane protein</topology>
    </subcellularLocation>
</comment>
<dbReference type="InterPro" id="IPR046800">
    <property type="entry name" value="Plexin_RBD"/>
</dbReference>
<dbReference type="GO" id="GO:0017154">
    <property type="term" value="F:semaphorin receptor activity"/>
    <property type="evidence" value="ECO:0007669"/>
    <property type="project" value="InterPro"/>
</dbReference>
<evidence type="ECO:0000313" key="31">
    <source>
        <dbReference type="Proteomes" id="UP000515146"/>
    </source>
</evidence>
<dbReference type="Pfam" id="PF01403">
    <property type="entry name" value="Sema"/>
    <property type="match status" value="1"/>
</dbReference>
<dbReference type="SUPFAM" id="SSF53822">
    <property type="entry name" value="Periplasmic binding protein-like I"/>
    <property type="match status" value="1"/>
</dbReference>
<feature type="compositionally biased region" description="Low complexity" evidence="27">
    <location>
        <begin position="1884"/>
        <end position="1900"/>
    </location>
</feature>
<evidence type="ECO:0000256" key="11">
    <source>
        <dbReference type="ARBA" id="ARBA00022989"/>
    </source>
</evidence>
<evidence type="ECO:0000256" key="14">
    <source>
        <dbReference type="ARBA" id="ARBA00023136"/>
    </source>
</evidence>
<proteinExistence type="inferred from homology"/>
<keyword evidence="6" id="KW-1003">Cell membrane</keyword>
<dbReference type="PRINTS" id="PR00177">
    <property type="entry name" value="NMDARECEPTOR"/>
</dbReference>
<comment type="caution">
    <text evidence="25">Lacks conserved residue(s) required for the propagation of feature annotation.</text>
</comment>
<dbReference type="PANTHER" id="PTHR22625">
    <property type="entry name" value="PLEXIN"/>
    <property type="match status" value="1"/>
</dbReference>
<comment type="similarity">
    <text evidence="3">Belongs to the plexin family.</text>
</comment>
<dbReference type="GO" id="GO:0009653">
    <property type="term" value="P:anatomical structure morphogenesis"/>
    <property type="evidence" value="ECO:0007669"/>
    <property type="project" value="UniProtKB-ARBA"/>
</dbReference>
<feature type="chain" id="PRO_5027818602" evidence="29">
    <location>
        <begin position="18"/>
        <end position="2846"/>
    </location>
</feature>
<evidence type="ECO:0000259" key="30">
    <source>
        <dbReference type="PROSITE" id="PS51004"/>
    </source>
</evidence>
<dbReference type="InterPro" id="IPR028082">
    <property type="entry name" value="Peripla_BP_I"/>
</dbReference>
<keyword evidence="14 28" id="KW-0472">Membrane</keyword>
<dbReference type="CTD" id="43832"/>
<dbReference type="InterPro" id="IPR002909">
    <property type="entry name" value="IPT_dom"/>
</dbReference>
<sequence>MFMITILILSSFQQLFPIMVMGNECSHFNYHHDNHNHTIVKRGLFDRYGLFGGGSVQSSPSQHQQQSSSLIGGHNDGFTSSSSSISNNGMNHTYFEETNPDIYFSHMVINETVGFVYIGAVNTIYQLNLRLKLLEKISMGPYEDSNDCPISKGCAPDVKKRLSNYYNKALVVDPMHQWLISCGSLFQGTCTAHSLYNISRIIDQPQEPVVANNATASTVAFIAPGPDPHKQVLYVGATYTAGSYRSDLPVVSSRSLFDTNLFQLALVGVSTGTRLIINAYARDRYPITYIYGFHSRGFSYFLTVQKRNTLQSAFMSKLVRICQNDPDYYSYTEVPLVCRHQGHQQKHFNLAQAAFIGRPSLKLANITGVRYDDDHLYVVFARSVDEQTMEDPRPSSHSALCVYPLSTIHRQFTKNIQHCFNGNGMQGLDFINIVQKCVPTQVQIKEDFCGMDVNQPLGTTNPIETEPAIMFDNVLLTSVAATATNDYSVAFLGTNDGHLKKVVIEGQRHQVNVDQSRVSIKAYEFADIVIQQGHRINPDMFVAHGYLYVMTTRRITMVKVQECHQHRTCMDCLGARDPYCGWCSLENKCSIRNDCAEATSDPLYWLSYKSGKCTTISNVNPAQIQRTTTRTLNLVIDNLPMTENGHYLCVFTMYGKSQTTNATRSPTGVFCPTPSTDTLPLIPTDTHSFTAKLSVRMRDGPDFVATNFTFYDCASFTSCTECVSSLFPCDWCVGGHRCTHDTGEHCRNEILVTGIKSMGRSIRSGPSFCPRINSTVSGTTEVLVPNGMSKRISVKVVNIPQAITIRFVCQFNIEGRVKQVNAQLLSDTIYCESLQFNYFTNLTNITAEFAVIWDGNKPLDNPDNIHVLVYRCSGLANNCGFCLELDEKYKCGWCQQSESCQVQEQCQHHNTMWLNRQQICPNPRILDFYPKTGPYEGGTNLTIEGINLGRVFKDIENGVGISHEVNGQQVSLIPCHPYRNDYLKTSRIKCRIQGRNMSADPSMKSISGPVVVQVLKEYTAKSRDHYMFVNPKILTINPSKGPVSGGTLLSIEGLNMNAGSRAEAFLGDLPCNVTKREMNHAECITSARMMAGEELLSVHFDNGIRVFEYYNYLYAEDPKIESVISEATMMANNRVGHKQTLATAATSDLMIPITHRGEHPKGIPSGGFTVRVRGQNFNIIQEPKMYVDVDGEWFVSNCTVLNHEGTDMRCETPAVPTERLHFTRQEYIELDYGFIMDNVQSVRSLTVPRGGGNRDHPPFPKFRMYRLPDFHEFTESDRIKYYRGEYLTINGNHLDSIVQSSDVNVWIGSERCNVTSFSQVQLTCRLPSQRPMAEDENYHQTYDQLPAVIVGVGKRFNKTLGFMSYDSSSSGSFFFFSSGSSSGSLYKHFFIAIVVAICFLFVVVVVILILYRRKSTESSRVLKTMQEQMDVLELRVASEAKEAFAELQTEITDITAEINIGGIPFLDYRLYTLKVLFPNENNNHAVLQELALETNERGHVEQALTMFGQLILNKTFLLLFIRTLESNRYFSMRDRVNVASLIMVTLQGRMEYCTSILKTLLADLIEKCIDGKSHPKLLLRRTESVAEKMLSSWFTFLLYKFLKECAGEPLYLLYFAIKHQVDKGPVDEITSEARYSLSEEKLIRQQIDYKSMTVYVSIHQAYAPSNYFSTPFDQPYGQVTTMGGQHPLPGIQPSLIGPIAQLNNNLGIYGGPESPLYNHHHPLATHANPQQEYLTVPVKVLDCDTISQVKEKSMDTIYRGVPFSVRPFRDDELDLEWRTGQSGKITLLNDDSTSRVSGEWRRLNTLAHYKVPDCASLILVPNSKQLYNSIDYMYGGAIGAPITGPVMSEKIGTLGGGSSSSSSGFATDKHRYEPLNFLKNSNASTGGLLGSSPPTSLSRPTSPPTNHHHHSNDHHENNGYHQRTWHLVKHHDADHGKEGERSNKMVSEIYLTRLLATKGTLQKYVDDLFETIFSTAHRGSSLPLAIKYMFDFLDDQAKHHGINDSEVVHTWKSNSLPLRFWVNLIKNPNFVFDINKSPTIDSCLSVVAQTFMDACSTSDHRLGKDSPSSKLLYAKDIPIYKEWVERYYKEIETMPAIIKQTEIVHIVLDVKTDHIFEVMKQAQQVGILSEQHKYLITSLDLHTLDLEDFRHSRTNITSLRIVQEQHPNMENWSKYASIGSTTTTAKNSLGFTGNNFDHTVRHVKSISAMIFDGMEILTTALLELNEFDTASMDCHSSHDVWQYGTTIINFIRQVATEGITGWVGFDESGFRANLTFDIVTMTENDFEQIGFWKNGIVHKTEHWYHHLPSQEKMPLIRVTTVLNDPFVMNAKSSKELHGNDRYEGFVVDMMKEIGKFLDVRFEINLVKDGTYGALINSTTNVWNGMIGEVMRGEADIAVADLTINSNRELAVDFTYPFMSTGISIIYKKPTTKETSLWSFLSPFSTVVWICLLAAIVSISLIFFYVGRFTPYEWCDPHPCKHHEPVLENQCNMRNSFWCIIGSLMQQGSDVAPKAMSTRIISAIWYFFTLIIVSSYTANLAAFLTVEKVPFPFENVEQLAQQAKIKYGCLKNGATHKFFANSKIPLYRKMAEFMEQHPEVLMPSNAKGRERVEKENGKYAFFMESATIEYITERYCNLTQVGGLLDSKGYGVATRKGAKIRASLSEVILKLQETGVLQQLKDRWWKQKGGGQCVAASTPLTELGLKNLGGVFVVLVVGSLAALIFGICEFLIKTRISTNDSATYPKDLCEEFKFVMSCQKSTKLLKRRSMKSLSQTPAVGSGIGAITSGGSGISGQQQQQRQPQLLIMSNNVNDPNQPLSPTPTTTTIPTMIIDNNHSYQSNGSIHG</sequence>
<dbReference type="Gene3D" id="3.40.190.10">
    <property type="entry name" value="Periplasmic binding protein-like II"/>
    <property type="match status" value="2"/>
</dbReference>
<dbReference type="InterPro" id="IPR001320">
    <property type="entry name" value="Iontro_rcpt_C"/>
</dbReference>
<dbReference type="FunCoup" id="A0A6P6XR13">
    <property type="interactions" value="120"/>
</dbReference>
<dbReference type="FunFam" id="2.60.40.10:FF:000728">
    <property type="entry name" value="Plexin D1"/>
    <property type="match status" value="1"/>
</dbReference>
<dbReference type="GO" id="GO:0120025">
    <property type="term" value="C:plasma membrane bounded cell projection"/>
    <property type="evidence" value="ECO:0007669"/>
    <property type="project" value="UniProtKB-ARBA"/>
</dbReference>
<keyword evidence="13" id="KW-0406">Ion transport</keyword>
<dbReference type="InterPro" id="IPR013548">
    <property type="entry name" value="Plexin_cytoplasmic_RasGAP_dom"/>
</dbReference>
<keyword evidence="10" id="KW-0524">Neurogenesis</keyword>
<dbReference type="OMA" id="GYECVVH"/>
<dbReference type="Pfam" id="PF20170">
    <property type="entry name" value="Plexin_RBD"/>
    <property type="match status" value="1"/>
</dbReference>
<dbReference type="InterPro" id="IPR015943">
    <property type="entry name" value="WD40/YVTN_repeat-like_dom_sf"/>
</dbReference>
<dbReference type="SUPFAM" id="SSF53850">
    <property type="entry name" value="Periplasmic binding protein-like II"/>
    <property type="match status" value="1"/>
</dbReference>
<reference evidence="32" key="1">
    <citation type="submission" date="2025-08" db="UniProtKB">
        <authorList>
            <consortium name="RefSeq"/>
        </authorList>
    </citation>
    <scope>IDENTIFICATION</scope>
    <source>
        <strain evidence="32">Airmid</strain>
    </source>
</reference>
<dbReference type="Pfam" id="PF18020">
    <property type="entry name" value="TIG_2"/>
    <property type="match status" value="1"/>
</dbReference>
<dbReference type="Gene3D" id="2.130.10.10">
    <property type="entry name" value="YVTN repeat-like/Quinoprotein amine dehydrogenase"/>
    <property type="match status" value="1"/>
</dbReference>
<dbReference type="Pfam" id="PF17960">
    <property type="entry name" value="TIG_plexin"/>
    <property type="match status" value="1"/>
</dbReference>
<keyword evidence="18" id="KW-0628">Postsynaptic cell membrane</keyword>
<evidence type="ECO:0000256" key="2">
    <source>
        <dbReference type="ARBA" id="ARBA00008685"/>
    </source>
</evidence>
<dbReference type="CDD" id="cd00603">
    <property type="entry name" value="IPT_PCSR"/>
    <property type="match status" value="1"/>
</dbReference>
<keyword evidence="11 28" id="KW-1133">Transmembrane helix</keyword>
<dbReference type="PANTHER" id="PTHR22625:SF70">
    <property type="entry name" value="PLEXIN A, ISOFORM A"/>
    <property type="match status" value="1"/>
</dbReference>
<keyword evidence="19" id="KW-1071">Ligand-gated ion channel</keyword>
<feature type="disulfide bond" evidence="24">
    <location>
        <begin position="2635"/>
        <end position="2692"/>
    </location>
</feature>
<keyword evidence="26" id="KW-0175">Coiled coil</keyword>
<dbReference type="Gene3D" id="3.10.20.90">
    <property type="entry name" value="Phosphatidylinositol 3-kinase Catalytic Subunit, Chain A, domain 1"/>
    <property type="match status" value="1"/>
</dbReference>
<keyword evidence="9" id="KW-0677">Repeat</keyword>
<evidence type="ECO:0000256" key="17">
    <source>
        <dbReference type="ARBA" id="ARBA00023180"/>
    </source>
</evidence>
<protein>
    <submittedName>
        <fullName evidence="32">Plexin-A2-like</fullName>
    </submittedName>
</protein>
<feature type="region of interest" description="Disordered" evidence="27">
    <location>
        <begin position="1883"/>
        <end position="1918"/>
    </location>
</feature>
<dbReference type="GO" id="GO:0030334">
    <property type="term" value="P:regulation of cell migration"/>
    <property type="evidence" value="ECO:0007669"/>
    <property type="project" value="TreeGrafter"/>
</dbReference>
<feature type="site" description="Interaction with the cone snail toxin Con-ikot-ikot" evidence="23">
    <location>
        <position position="2669"/>
    </location>
</feature>
<dbReference type="FunFam" id="1.10.506.10:FF:000027">
    <property type="entry name" value="Plexin A, isoform B"/>
    <property type="match status" value="1"/>
</dbReference>
<gene>
    <name evidence="32" type="primary">LOC113789843</name>
</gene>
<evidence type="ECO:0000256" key="28">
    <source>
        <dbReference type="SAM" id="Phobius"/>
    </source>
</evidence>
<dbReference type="SMART" id="SM00630">
    <property type="entry name" value="Sema"/>
    <property type="match status" value="1"/>
</dbReference>
<feature type="binding site" evidence="22">
    <location>
        <position position="2402"/>
    </location>
    <ligand>
        <name>L-glutamate</name>
        <dbReference type="ChEBI" id="CHEBI:29985"/>
    </ligand>
</feature>
<feature type="signal peptide" evidence="29">
    <location>
        <begin position="1"/>
        <end position="17"/>
    </location>
</feature>
<dbReference type="InterPro" id="IPR041362">
    <property type="entry name" value="TIG2_plexin"/>
</dbReference>
<evidence type="ECO:0000256" key="20">
    <source>
        <dbReference type="ARBA" id="ARBA00023303"/>
    </source>
</evidence>
<dbReference type="InterPro" id="IPR041019">
    <property type="entry name" value="TIG1_plexin"/>
</dbReference>
<feature type="transmembrane region" description="Helical" evidence="28">
    <location>
        <begin position="1389"/>
        <end position="1411"/>
    </location>
</feature>
<dbReference type="FunFam" id="3.40.190.10:FF:000178">
    <property type="entry name" value="Glutamate receptor subunit"/>
    <property type="match status" value="1"/>
</dbReference>
<dbReference type="InterPro" id="IPR036352">
    <property type="entry name" value="Semap_dom_sf"/>
</dbReference>
<evidence type="ECO:0000256" key="15">
    <source>
        <dbReference type="ARBA" id="ARBA00023157"/>
    </source>
</evidence>
<dbReference type="SMART" id="SM00429">
    <property type="entry name" value="IPT"/>
    <property type="match status" value="3"/>
</dbReference>
<dbReference type="InParanoid" id="A0A6P6XR13"/>
<evidence type="ECO:0000256" key="19">
    <source>
        <dbReference type="ARBA" id="ARBA00023286"/>
    </source>
</evidence>
<evidence type="ECO:0000256" key="23">
    <source>
        <dbReference type="PIRSR" id="PIRSR601508-2"/>
    </source>
</evidence>
<dbReference type="Pfam" id="PF08337">
    <property type="entry name" value="Plexin_cytopl"/>
    <property type="match status" value="1"/>
</dbReference>
<keyword evidence="4" id="KW-0813">Transport</keyword>
<evidence type="ECO:0000256" key="29">
    <source>
        <dbReference type="SAM" id="SignalP"/>
    </source>
</evidence>
<dbReference type="InterPro" id="IPR019594">
    <property type="entry name" value="Glu/Gly-bd"/>
</dbReference>
<dbReference type="Pfam" id="PF00060">
    <property type="entry name" value="Lig_chan"/>
    <property type="match status" value="1"/>
</dbReference>